<feature type="region of interest" description="Disordered" evidence="1">
    <location>
        <begin position="334"/>
        <end position="359"/>
    </location>
</feature>
<feature type="compositionally biased region" description="Polar residues" evidence="1">
    <location>
        <begin position="153"/>
        <end position="181"/>
    </location>
</feature>
<proteinExistence type="predicted"/>
<feature type="compositionally biased region" description="Polar residues" evidence="1">
    <location>
        <begin position="89"/>
        <end position="98"/>
    </location>
</feature>
<evidence type="ECO:0000313" key="3">
    <source>
        <dbReference type="Proteomes" id="UP000283383"/>
    </source>
</evidence>
<dbReference type="AlphaFoldDB" id="A0A420J410"/>
<feature type="region of interest" description="Disordered" evidence="1">
    <location>
        <begin position="89"/>
        <end position="111"/>
    </location>
</feature>
<organism evidence="2 3">
    <name type="scientific">Golovinomyces cichoracearum</name>
    <dbReference type="NCBI Taxonomy" id="62708"/>
    <lineage>
        <taxon>Eukaryota</taxon>
        <taxon>Fungi</taxon>
        <taxon>Dikarya</taxon>
        <taxon>Ascomycota</taxon>
        <taxon>Pezizomycotina</taxon>
        <taxon>Leotiomycetes</taxon>
        <taxon>Erysiphales</taxon>
        <taxon>Erysiphaceae</taxon>
        <taxon>Golovinomyces</taxon>
    </lineage>
</organism>
<feature type="compositionally biased region" description="Basic and acidic residues" evidence="1">
    <location>
        <begin position="7"/>
        <end position="16"/>
    </location>
</feature>
<feature type="region of interest" description="Disordered" evidence="1">
    <location>
        <begin position="153"/>
        <end position="202"/>
    </location>
</feature>
<accession>A0A420J410</accession>
<dbReference type="Gene3D" id="2.60.270.60">
    <property type="match status" value="1"/>
</dbReference>
<dbReference type="STRING" id="62708.A0A420J410"/>
<dbReference type="EMBL" id="MCBQ01003481">
    <property type="protein sequence ID" value="RKF81518.1"/>
    <property type="molecule type" value="Genomic_DNA"/>
</dbReference>
<gene>
    <name evidence="2" type="ORF">GcM3_034005</name>
</gene>
<feature type="compositionally biased region" description="Basic and acidic residues" evidence="1">
    <location>
        <begin position="350"/>
        <end position="359"/>
    </location>
</feature>
<evidence type="ECO:0000256" key="1">
    <source>
        <dbReference type="SAM" id="MobiDB-lite"/>
    </source>
</evidence>
<protein>
    <submittedName>
        <fullName evidence="2">Putative anaphase promoting complex subunit protein</fullName>
    </submittedName>
</protein>
<comment type="caution">
    <text evidence="2">The sequence shown here is derived from an EMBL/GenBank/DDBJ whole genome shotgun (WGS) entry which is preliminary data.</text>
</comment>
<reference evidence="2 3" key="1">
    <citation type="journal article" date="2018" name="BMC Genomics">
        <title>Comparative genome analyses reveal sequence features reflecting distinct modes of host-adaptation between dicot and monocot powdery mildew.</title>
        <authorList>
            <person name="Wu Y."/>
            <person name="Ma X."/>
            <person name="Pan Z."/>
            <person name="Kale S.D."/>
            <person name="Song Y."/>
            <person name="King H."/>
            <person name="Zhang Q."/>
            <person name="Presley C."/>
            <person name="Deng X."/>
            <person name="Wei C.I."/>
            <person name="Xiao S."/>
        </authorList>
    </citation>
    <scope>NUCLEOTIDE SEQUENCE [LARGE SCALE GENOMIC DNA]</scope>
    <source>
        <strain evidence="2">UMSG3</strain>
    </source>
</reference>
<sequence length="359" mass="39439">MSSSDSQDQRPSDAYRRSSTSSLPQPCLSARPRSSLRHTSCDDEISLHRKTSSSAIPRLDSSVDASGSDAKLTIDHLQEASSGTIKDQIENSQGSDQNEPVPRPPFAPFFTLINSGETTAHPRQVHYLFSDDDTSDTLIPAILQSLFGENHSHASLNRSTGPGDWNSEQALATGETSSRKNPITKPRQDTSARKKKDETDSKIEFSEPEERVIIVDLNSAGNCVTGVSSLSSKWQVLNAQIEDLPIWNGANDGQTHENNDLVGNLMLKIDGVAHTDLDTYPFTLEPFASLGIGADLPKEEGNILDTKIDPEEEEMWSLLESFNQKMSIHRRIMGTRPPLDPQDTVTEESVIERRISGDG</sequence>
<dbReference type="Proteomes" id="UP000283383">
    <property type="component" value="Unassembled WGS sequence"/>
</dbReference>
<evidence type="ECO:0000313" key="2">
    <source>
        <dbReference type="EMBL" id="RKF81518.1"/>
    </source>
</evidence>
<feature type="compositionally biased region" description="Basic and acidic residues" evidence="1">
    <location>
        <begin position="186"/>
        <end position="202"/>
    </location>
</feature>
<feature type="region of interest" description="Disordered" evidence="1">
    <location>
        <begin position="1"/>
        <end position="66"/>
    </location>
</feature>
<name>A0A420J410_9PEZI</name>
<keyword evidence="3" id="KW-1185">Reference proteome</keyword>